<dbReference type="InterPro" id="IPR015421">
    <property type="entry name" value="PyrdxlP-dep_Trfase_major"/>
</dbReference>
<dbReference type="Proteomes" id="UP001142400">
    <property type="component" value="Unassembled WGS sequence"/>
</dbReference>
<evidence type="ECO:0000256" key="2">
    <source>
        <dbReference type="ARBA" id="ARBA00022576"/>
    </source>
</evidence>
<name>A0A9X2RW89_STRMQ</name>
<reference evidence="8" key="1">
    <citation type="submission" date="2022-06" db="EMBL/GenBank/DDBJ databases">
        <title>WGS of actinobacteria.</title>
        <authorList>
            <person name="Thawai C."/>
        </authorList>
    </citation>
    <scope>NUCLEOTIDE SEQUENCE</scope>
    <source>
        <strain evidence="8">DSM 42010</strain>
    </source>
</reference>
<dbReference type="Gene3D" id="3.90.1150.10">
    <property type="entry name" value="Aspartate Aminotransferase, domain 1"/>
    <property type="match status" value="1"/>
</dbReference>
<dbReference type="GO" id="GO:0000271">
    <property type="term" value="P:polysaccharide biosynthetic process"/>
    <property type="evidence" value="ECO:0007669"/>
    <property type="project" value="TreeGrafter"/>
</dbReference>
<keyword evidence="3" id="KW-0808">Transferase</keyword>
<sequence length="379" mass="40336">MTRTESPDIAHIARPYLYGGEEAAIASALSAGQYNHGALTEEFEQRIAAFLGVPDVVAVASGTAALHVALLAAGVGPGHEVLVPSFTFCATVQAIVATGARPRFIEVDPGTCCVEAAEVLGALTPDTRAVMPVLYGGRAVDLAPARPALDEQGVTVVEDAAQAFGSWQQERRVGATGEVTCFSFGPVKNLTCGLGGAIVPRTPMEADTYRQLRGLGIIESAARRAETTTYTVDGFGMRVQMSPLNAAVGLVQLDHFAEAETRRRALWRAYAAALDGVGGVVLVDADVEHTVPPMCAVRVLDGRRDEVFRALRKRGIGVGVHYPPNHTQPAFAQWHRPLPLTERLGREVMTLPFHQHLTEADARHAADELRQVLAAGAGR</sequence>
<dbReference type="InterPro" id="IPR000653">
    <property type="entry name" value="DegT/StrS_aminotransferase"/>
</dbReference>
<accession>A0A9X2RW89</accession>
<evidence type="ECO:0000313" key="9">
    <source>
        <dbReference type="Proteomes" id="UP001142400"/>
    </source>
</evidence>
<evidence type="ECO:0000256" key="6">
    <source>
        <dbReference type="PIRSR" id="PIRSR000390-1"/>
    </source>
</evidence>
<comment type="caution">
    <text evidence="8">The sequence shown here is derived from an EMBL/GenBank/DDBJ whole genome shotgun (WGS) entry which is preliminary data.</text>
</comment>
<keyword evidence="2 8" id="KW-0032">Aminotransferase</keyword>
<feature type="active site" description="Proton acceptor" evidence="6">
    <location>
        <position position="188"/>
    </location>
</feature>
<evidence type="ECO:0000256" key="1">
    <source>
        <dbReference type="ARBA" id="ARBA00001933"/>
    </source>
</evidence>
<evidence type="ECO:0000256" key="5">
    <source>
        <dbReference type="ARBA" id="ARBA00038398"/>
    </source>
</evidence>
<protein>
    <submittedName>
        <fullName evidence="8">DegT/DnrJ/EryC1/StrS family aminotransferase</fullName>
    </submittedName>
</protein>
<dbReference type="GO" id="GO:0008483">
    <property type="term" value="F:transaminase activity"/>
    <property type="evidence" value="ECO:0007669"/>
    <property type="project" value="UniProtKB-KW"/>
</dbReference>
<dbReference type="InterPro" id="IPR015422">
    <property type="entry name" value="PyrdxlP-dep_Trfase_small"/>
</dbReference>
<dbReference type="PIRSF" id="PIRSF000390">
    <property type="entry name" value="PLP_StrS"/>
    <property type="match status" value="1"/>
</dbReference>
<dbReference type="PANTHER" id="PTHR30244:SF34">
    <property type="entry name" value="DTDP-4-AMINO-4,6-DIDEOXYGALACTOSE TRANSAMINASE"/>
    <property type="match status" value="1"/>
</dbReference>
<dbReference type="AlphaFoldDB" id="A0A9X2RW89"/>
<dbReference type="GO" id="GO:0030170">
    <property type="term" value="F:pyridoxal phosphate binding"/>
    <property type="evidence" value="ECO:0007669"/>
    <property type="project" value="TreeGrafter"/>
</dbReference>
<organism evidence="8 9">
    <name type="scientific">Streptomyces malaysiensis subsp. samsunensis</name>
    <dbReference type="NCBI Taxonomy" id="459658"/>
    <lineage>
        <taxon>Bacteria</taxon>
        <taxon>Bacillati</taxon>
        <taxon>Actinomycetota</taxon>
        <taxon>Actinomycetes</taxon>
        <taxon>Kitasatosporales</taxon>
        <taxon>Streptomycetaceae</taxon>
        <taxon>Streptomyces</taxon>
        <taxon>Streptomyces violaceusniger group</taxon>
    </lineage>
</organism>
<comment type="similarity">
    <text evidence="5">Belongs to the DegT/DnrJ/EryC1 family. L-glutamine:2-deoxy-scyllo-inosose/scyllo-inosose aminotransferase subfamily.</text>
</comment>
<comment type="cofactor">
    <cofactor evidence="1">
        <name>pyridoxal 5'-phosphate</name>
        <dbReference type="ChEBI" id="CHEBI:597326"/>
    </cofactor>
</comment>
<evidence type="ECO:0000313" key="8">
    <source>
        <dbReference type="EMBL" id="MCQ8830609.1"/>
    </source>
</evidence>
<dbReference type="CDD" id="cd00616">
    <property type="entry name" value="AHBA_syn"/>
    <property type="match status" value="1"/>
</dbReference>
<keyword evidence="9" id="KW-1185">Reference proteome</keyword>
<dbReference type="InterPro" id="IPR015424">
    <property type="entry name" value="PyrdxlP-dep_Trfase"/>
</dbReference>
<dbReference type="RefSeq" id="WP_257631714.1">
    <property type="nucleotide sequence ID" value="NZ_JANIIC010000016.1"/>
</dbReference>
<gene>
    <name evidence="8" type="ORF">NQU54_16450</name>
</gene>
<dbReference type="SUPFAM" id="SSF53383">
    <property type="entry name" value="PLP-dependent transferases"/>
    <property type="match status" value="1"/>
</dbReference>
<dbReference type="Pfam" id="PF01041">
    <property type="entry name" value="DegT_DnrJ_EryC1"/>
    <property type="match status" value="1"/>
</dbReference>
<proteinExistence type="inferred from homology"/>
<evidence type="ECO:0000256" key="4">
    <source>
        <dbReference type="ARBA" id="ARBA00022898"/>
    </source>
</evidence>
<dbReference type="EMBL" id="JANIIC010000016">
    <property type="protein sequence ID" value="MCQ8830609.1"/>
    <property type="molecule type" value="Genomic_DNA"/>
</dbReference>
<evidence type="ECO:0000256" key="7">
    <source>
        <dbReference type="PIRSR" id="PIRSR000390-2"/>
    </source>
</evidence>
<dbReference type="Gene3D" id="3.40.640.10">
    <property type="entry name" value="Type I PLP-dependent aspartate aminotransferase-like (Major domain)"/>
    <property type="match status" value="1"/>
</dbReference>
<feature type="modified residue" description="N6-(pyridoxal phosphate)lysine" evidence="7">
    <location>
        <position position="188"/>
    </location>
</feature>
<keyword evidence="4 7" id="KW-0663">Pyridoxal phosphate</keyword>
<evidence type="ECO:0000256" key="3">
    <source>
        <dbReference type="ARBA" id="ARBA00022679"/>
    </source>
</evidence>
<dbReference type="PANTHER" id="PTHR30244">
    <property type="entry name" value="TRANSAMINASE"/>
    <property type="match status" value="1"/>
</dbReference>